<gene>
    <name evidence="7" type="primary">purF</name>
    <name evidence="14" type="ordered locus">Turpa_0216</name>
</gene>
<keyword evidence="7 10" id="KW-0460">Magnesium</keyword>
<feature type="region of interest" description="Disordered" evidence="12">
    <location>
        <begin position="1"/>
        <end position="20"/>
    </location>
</feature>
<evidence type="ECO:0000313" key="14">
    <source>
        <dbReference type="EMBL" id="AFM10876.1"/>
    </source>
</evidence>
<feature type="active site" description="Nucleophile" evidence="7 9">
    <location>
        <position position="26"/>
    </location>
</feature>
<dbReference type="CDD" id="cd06223">
    <property type="entry name" value="PRTases_typeI"/>
    <property type="match status" value="1"/>
</dbReference>
<sequence>MSHKKKQRQTGQRAPASNKHYPKEECGIVGVYNVEEAANHAYLGAYAQQHRGQESAGIVSSDGERLYRYAGMGKVADVFTPQKIRQLMGRHAISHNRYSTTGASFLRNAQPIRFESRLGTMALAHNGNLTNAQTVRRSLEELGSLFQTTIDTEVISHLVARSRADNFTDALIEAVTQIRGAYSLVVLTGDTLYALRDPNGFRPLVMGKKDDGFIFASETCALDIIDAEYVRDIEPGELVVVTPRGVTSLFPFAKTSQNLCIFEYVYFSRPDSLVFGKSVYNTRLRMGEILAEESGVEADLVMPVPDSSSVAALGYARQSGLPYHMGLIRSHYVGRTFIEPDQKIRDFGAKIKYNAIAAVVKDKRVVVIDDSIMRGTTTRKIVKMLRNAGAKEIHVRIASAPTRHACYYGIDIPSPSELIAATHTIEEIIKYLRVDSLAYLSLEGMQRGAADIEGGSGNAGYCTACFDGKYPVRLDENEAIYSNQKTLFSEYEIEESA</sequence>
<evidence type="ECO:0000256" key="9">
    <source>
        <dbReference type="PIRSR" id="PIRSR000485-1"/>
    </source>
</evidence>
<accession>I4B0R9</accession>
<dbReference type="InterPro" id="IPR029057">
    <property type="entry name" value="PRTase-like"/>
</dbReference>
<dbReference type="Pfam" id="PF00156">
    <property type="entry name" value="Pribosyltran"/>
    <property type="match status" value="1"/>
</dbReference>
<feature type="binding site" evidence="7 11">
    <location>
        <position position="406"/>
    </location>
    <ligand>
        <name>[4Fe-4S] cluster</name>
        <dbReference type="ChEBI" id="CHEBI:49883"/>
    </ligand>
</feature>
<keyword evidence="6 7" id="KW-0315">Glutamine amidotransferase</keyword>
<evidence type="ECO:0000256" key="3">
    <source>
        <dbReference type="ARBA" id="ARBA00022676"/>
    </source>
</evidence>
<name>I4B0R9_TURPD</name>
<keyword evidence="4 7" id="KW-0808">Transferase</keyword>
<dbReference type="Gene3D" id="3.60.20.10">
    <property type="entry name" value="Glutamine Phosphoribosylpyrophosphate, subunit 1, domain 1"/>
    <property type="match status" value="1"/>
</dbReference>
<dbReference type="GO" id="GO:0009113">
    <property type="term" value="P:purine nucleobase biosynthetic process"/>
    <property type="evidence" value="ECO:0007669"/>
    <property type="project" value="UniProtKB-UniRule"/>
</dbReference>
<keyword evidence="7 11" id="KW-0408">Iron</keyword>
<evidence type="ECO:0000256" key="8">
    <source>
        <dbReference type="PIRNR" id="PIRNR000485"/>
    </source>
</evidence>
<dbReference type="Proteomes" id="UP000006048">
    <property type="component" value="Chromosome"/>
</dbReference>
<evidence type="ECO:0000256" key="10">
    <source>
        <dbReference type="PIRSR" id="PIRSR000485-2"/>
    </source>
</evidence>
<dbReference type="EMBL" id="CP002959">
    <property type="protein sequence ID" value="AFM10876.1"/>
    <property type="molecule type" value="Genomic_DNA"/>
</dbReference>
<feature type="binding site" evidence="7 11">
    <location>
        <position position="462"/>
    </location>
    <ligand>
        <name>[4Fe-4S] cluster</name>
        <dbReference type="ChEBI" id="CHEBI:49883"/>
    </ligand>
</feature>
<evidence type="ECO:0000256" key="2">
    <source>
        <dbReference type="ARBA" id="ARBA00010138"/>
    </source>
</evidence>
<dbReference type="AlphaFoldDB" id="I4B0R9"/>
<comment type="function">
    <text evidence="7">Catalyzes the formation of phosphoribosylamine from phosphoribosylpyrophosphate (PRPP) and glutamine.</text>
</comment>
<dbReference type="InterPro" id="IPR029055">
    <property type="entry name" value="Ntn_hydrolases_N"/>
</dbReference>
<evidence type="ECO:0000313" key="15">
    <source>
        <dbReference type="Proteomes" id="UP000006048"/>
    </source>
</evidence>
<dbReference type="PROSITE" id="PS51278">
    <property type="entry name" value="GATASE_TYPE_2"/>
    <property type="match status" value="1"/>
</dbReference>
<feature type="binding site" evidence="7 11">
    <location>
        <position position="260"/>
    </location>
    <ligand>
        <name>[4Fe-4S] cluster</name>
        <dbReference type="ChEBI" id="CHEBI:49883"/>
    </ligand>
</feature>
<comment type="similarity">
    <text evidence="2 7 8">In the C-terminal section; belongs to the purine/pyrimidine phosphoribosyltransferase family.</text>
</comment>
<keyword evidence="5 7" id="KW-0658">Purine biosynthesis</keyword>
<evidence type="ECO:0000256" key="12">
    <source>
        <dbReference type="SAM" id="MobiDB-lite"/>
    </source>
</evidence>
<dbReference type="GO" id="GO:0000287">
    <property type="term" value="F:magnesium ion binding"/>
    <property type="evidence" value="ECO:0007669"/>
    <property type="project" value="UniProtKB-UniRule"/>
</dbReference>
<dbReference type="NCBIfam" id="TIGR01134">
    <property type="entry name" value="purF"/>
    <property type="match status" value="1"/>
</dbReference>
<comment type="catalytic activity">
    <reaction evidence="7 8">
        <text>5-phospho-beta-D-ribosylamine + L-glutamate + diphosphate = 5-phospho-alpha-D-ribose 1-diphosphate + L-glutamine + H2O</text>
        <dbReference type="Rhea" id="RHEA:14905"/>
        <dbReference type="ChEBI" id="CHEBI:15377"/>
        <dbReference type="ChEBI" id="CHEBI:29985"/>
        <dbReference type="ChEBI" id="CHEBI:33019"/>
        <dbReference type="ChEBI" id="CHEBI:58017"/>
        <dbReference type="ChEBI" id="CHEBI:58359"/>
        <dbReference type="ChEBI" id="CHEBI:58681"/>
        <dbReference type="EC" id="2.4.2.14"/>
    </reaction>
</comment>
<dbReference type="CDD" id="cd00715">
    <property type="entry name" value="GPATase_N"/>
    <property type="match status" value="1"/>
</dbReference>
<dbReference type="KEGG" id="tpx:Turpa_0216"/>
<dbReference type="GO" id="GO:0006189">
    <property type="term" value="P:'de novo' IMP biosynthetic process"/>
    <property type="evidence" value="ECO:0007669"/>
    <property type="project" value="UniProtKB-UniRule"/>
</dbReference>
<evidence type="ECO:0000256" key="6">
    <source>
        <dbReference type="ARBA" id="ARBA00022962"/>
    </source>
</evidence>
<organism evidence="14 15">
    <name type="scientific">Turneriella parva (strain ATCC BAA-1111 / DSM 21527 / NCTC 11395 / H)</name>
    <name type="common">Leptospira parva</name>
    <dbReference type="NCBI Taxonomy" id="869212"/>
    <lineage>
        <taxon>Bacteria</taxon>
        <taxon>Pseudomonadati</taxon>
        <taxon>Spirochaetota</taxon>
        <taxon>Spirochaetia</taxon>
        <taxon>Leptospirales</taxon>
        <taxon>Leptospiraceae</taxon>
        <taxon>Turneriella</taxon>
    </lineage>
</organism>
<evidence type="ECO:0000256" key="5">
    <source>
        <dbReference type="ARBA" id="ARBA00022755"/>
    </source>
</evidence>
<dbReference type="SUPFAM" id="SSF53271">
    <property type="entry name" value="PRTase-like"/>
    <property type="match status" value="1"/>
</dbReference>
<dbReference type="EC" id="2.4.2.14" evidence="7"/>
<feature type="binding site" evidence="7 10">
    <location>
        <position position="370"/>
    </location>
    <ligand>
        <name>Mg(2+)</name>
        <dbReference type="ChEBI" id="CHEBI:18420"/>
    </ligand>
</feature>
<feature type="domain" description="Glutamine amidotransferase type-2" evidence="13">
    <location>
        <begin position="26"/>
        <end position="244"/>
    </location>
</feature>
<keyword evidence="15" id="KW-1185">Reference proteome</keyword>
<evidence type="ECO:0000256" key="4">
    <source>
        <dbReference type="ARBA" id="ARBA00022679"/>
    </source>
</evidence>
<keyword evidence="3 7" id="KW-0328">Glycosyltransferase</keyword>
<dbReference type="PIRSF" id="PIRSF000485">
    <property type="entry name" value="Amd_phspho_trans"/>
    <property type="match status" value="1"/>
</dbReference>
<evidence type="ECO:0000256" key="7">
    <source>
        <dbReference type="HAMAP-Rule" id="MF_01931"/>
    </source>
</evidence>
<evidence type="ECO:0000259" key="13">
    <source>
        <dbReference type="PROSITE" id="PS51278"/>
    </source>
</evidence>
<dbReference type="InterPro" id="IPR000836">
    <property type="entry name" value="PRTase_dom"/>
</dbReference>
<dbReference type="HAMAP" id="MF_01931">
    <property type="entry name" value="PurF"/>
    <property type="match status" value="1"/>
</dbReference>
<feature type="binding site" evidence="7 10">
    <location>
        <position position="369"/>
    </location>
    <ligand>
        <name>Mg(2+)</name>
        <dbReference type="ChEBI" id="CHEBI:18420"/>
    </ligand>
</feature>
<protein>
    <recommendedName>
        <fullName evidence="7">Amidophosphoribosyltransferase</fullName>
        <shortName evidence="7">ATase</shortName>
        <ecNumber evidence="7">2.4.2.14</ecNumber>
    </recommendedName>
    <alternativeName>
        <fullName evidence="7">Glutamine phosphoribosylpyrophosphate amidotransferase</fullName>
        <shortName evidence="7">GPATase</shortName>
    </alternativeName>
</protein>
<dbReference type="UniPathway" id="UPA00074">
    <property type="reaction ID" value="UER00124"/>
</dbReference>
<keyword evidence="7 10" id="KW-0479">Metal-binding</keyword>
<reference evidence="14 15" key="1">
    <citation type="submission" date="2012-06" db="EMBL/GenBank/DDBJ databases">
        <title>The complete chromosome of genome of Turneriella parva DSM 21527.</title>
        <authorList>
            <consortium name="US DOE Joint Genome Institute (JGI-PGF)"/>
            <person name="Lucas S."/>
            <person name="Han J."/>
            <person name="Lapidus A."/>
            <person name="Bruce D."/>
            <person name="Goodwin L."/>
            <person name="Pitluck S."/>
            <person name="Peters L."/>
            <person name="Kyrpides N."/>
            <person name="Mavromatis K."/>
            <person name="Ivanova N."/>
            <person name="Mikhailova N."/>
            <person name="Chertkov O."/>
            <person name="Detter J.C."/>
            <person name="Tapia R."/>
            <person name="Han C."/>
            <person name="Land M."/>
            <person name="Hauser L."/>
            <person name="Markowitz V."/>
            <person name="Cheng J.-F."/>
            <person name="Hugenholtz P."/>
            <person name="Woyke T."/>
            <person name="Wu D."/>
            <person name="Gronow S."/>
            <person name="Wellnitz S."/>
            <person name="Brambilla E."/>
            <person name="Klenk H.-P."/>
            <person name="Eisen J.A."/>
        </authorList>
    </citation>
    <scope>NUCLEOTIDE SEQUENCE [LARGE SCALE GENOMIC DNA]</scope>
    <source>
        <strain evidence="15">ATCC BAA-1111 / DSM 21527 / NCTC 11395 / H</strain>
    </source>
</reference>
<feature type="binding site" evidence="7 11">
    <location>
        <position position="465"/>
    </location>
    <ligand>
        <name>[4Fe-4S] cluster</name>
        <dbReference type="ChEBI" id="CHEBI:49883"/>
    </ligand>
</feature>
<dbReference type="Pfam" id="PF13537">
    <property type="entry name" value="GATase_7"/>
    <property type="match status" value="1"/>
</dbReference>
<dbReference type="GO" id="GO:0004044">
    <property type="term" value="F:amidophosphoribosyltransferase activity"/>
    <property type="evidence" value="ECO:0007669"/>
    <property type="project" value="UniProtKB-UniRule"/>
</dbReference>
<evidence type="ECO:0000256" key="11">
    <source>
        <dbReference type="PIRSR" id="PIRSR000485-3"/>
    </source>
</evidence>
<keyword evidence="7" id="KW-0004">4Fe-4S</keyword>
<dbReference type="OrthoDB" id="9801213at2"/>
<dbReference type="PATRIC" id="fig|869212.3.peg.176"/>
<dbReference type="InterPro" id="IPR005854">
    <property type="entry name" value="PurF"/>
</dbReference>
<keyword evidence="7 11" id="KW-0411">Iron-sulfur</keyword>
<feature type="binding site" evidence="7 10">
    <location>
        <position position="307"/>
    </location>
    <ligand>
        <name>Mg(2+)</name>
        <dbReference type="ChEBI" id="CHEBI:18420"/>
    </ligand>
</feature>
<dbReference type="HOGENOM" id="CLU_022389_3_1_12"/>
<dbReference type="SUPFAM" id="SSF56235">
    <property type="entry name" value="N-terminal nucleophile aminohydrolases (Ntn hydrolases)"/>
    <property type="match status" value="1"/>
</dbReference>
<dbReference type="InterPro" id="IPR017932">
    <property type="entry name" value="GATase_2_dom"/>
</dbReference>
<dbReference type="Gene3D" id="3.40.50.2020">
    <property type="match status" value="1"/>
</dbReference>
<dbReference type="PANTHER" id="PTHR11907">
    <property type="entry name" value="AMIDOPHOSPHORIBOSYLTRANSFERASE"/>
    <property type="match status" value="1"/>
</dbReference>
<comment type="cofactor">
    <cofactor evidence="7 10">
        <name>Mg(2+)</name>
        <dbReference type="ChEBI" id="CHEBI:18420"/>
    </cofactor>
    <text evidence="7 10">Binds 1 Mg(2+) ion per subunit.</text>
</comment>
<comment type="cofactor">
    <cofactor evidence="7 11">
        <name>[4Fe-4S] cluster</name>
        <dbReference type="ChEBI" id="CHEBI:49883"/>
    </cofactor>
    <text evidence="7 11">Binds 1 [4Fe-4S] cluster per subunit.</text>
</comment>
<dbReference type="InterPro" id="IPR035584">
    <property type="entry name" value="PurF_N"/>
</dbReference>
<dbReference type="STRING" id="869212.Turpa_0216"/>
<proteinExistence type="inferred from homology"/>
<dbReference type="GO" id="GO:0051539">
    <property type="term" value="F:4 iron, 4 sulfur cluster binding"/>
    <property type="evidence" value="ECO:0007669"/>
    <property type="project" value="UniProtKB-KW"/>
</dbReference>
<evidence type="ECO:0000256" key="1">
    <source>
        <dbReference type="ARBA" id="ARBA00005209"/>
    </source>
</evidence>
<comment type="pathway">
    <text evidence="1 7 8">Purine metabolism; IMP biosynthesis via de novo pathway; N(1)-(5-phospho-D-ribosyl)glycinamide from 5-phospho-alpha-D-ribose 1-diphosphate: step 1/2.</text>
</comment>